<evidence type="ECO:0000256" key="3">
    <source>
        <dbReference type="ARBA" id="ARBA00022729"/>
    </source>
</evidence>
<keyword evidence="6" id="KW-1185">Reference proteome</keyword>
<evidence type="ECO:0000256" key="2">
    <source>
        <dbReference type="ARBA" id="ARBA00022448"/>
    </source>
</evidence>
<organism evidence="5 6">
    <name type="scientific">Propioniciclava soli</name>
    <dbReference type="NCBI Taxonomy" id="2775081"/>
    <lineage>
        <taxon>Bacteria</taxon>
        <taxon>Bacillati</taxon>
        <taxon>Actinomycetota</taxon>
        <taxon>Actinomycetes</taxon>
        <taxon>Propionibacteriales</taxon>
        <taxon>Propionibacteriaceae</taxon>
        <taxon>Propioniciclava</taxon>
    </lineage>
</organism>
<proteinExistence type="inferred from homology"/>
<dbReference type="CDD" id="cd13586">
    <property type="entry name" value="PBP2_Maltose_binding_like"/>
    <property type="match status" value="1"/>
</dbReference>
<evidence type="ECO:0000256" key="1">
    <source>
        <dbReference type="ARBA" id="ARBA00008520"/>
    </source>
</evidence>
<reference evidence="5 6" key="1">
    <citation type="journal article" date="2023" name="Environ Microbiome">
        <title>A coral-associated actinobacterium mitigates coral bleaching under heat stress.</title>
        <authorList>
            <person name="Li J."/>
            <person name="Zou Y."/>
            <person name="Li Q."/>
            <person name="Zhang J."/>
            <person name="Bourne D.G."/>
            <person name="Lyu Y."/>
            <person name="Liu C."/>
            <person name="Zhang S."/>
        </authorList>
    </citation>
    <scope>NUCLEOTIDE SEQUENCE [LARGE SCALE GENOMIC DNA]</scope>
    <source>
        <strain evidence="5 6">SCSIO 13291</strain>
    </source>
</reference>
<feature type="chain" id="PRO_5046371138" evidence="4">
    <location>
        <begin position="19"/>
        <end position="410"/>
    </location>
</feature>
<protein>
    <submittedName>
        <fullName evidence="5">Maltose ABC transporter substrate-binding protein</fullName>
    </submittedName>
</protein>
<gene>
    <name evidence="5" type="ORF">PCC79_14575</name>
</gene>
<name>A0ABZ3C6B7_9ACTN</name>
<accession>A0ABZ3C6B7</accession>
<dbReference type="PANTHER" id="PTHR30061:SF50">
    <property type="entry name" value="MALTOSE_MALTODEXTRIN-BINDING PERIPLASMIC PROTEIN"/>
    <property type="match status" value="1"/>
</dbReference>
<evidence type="ECO:0000313" key="6">
    <source>
        <dbReference type="Proteomes" id="UP001434337"/>
    </source>
</evidence>
<dbReference type="SUPFAM" id="SSF53850">
    <property type="entry name" value="Periplasmic binding protein-like II"/>
    <property type="match status" value="1"/>
</dbReference>
<dbReference type="PROSITE" id="PS51257">
    <property type="entry name" value="PROKAR_LIPOPROTEIN"/>
    <property type="match status" value="1"/>
</dbReference>
<dbReference type="Proteomes" id="UP001434337">
    <property type="component" value="Chromosome"/>
</dbReference>
<dbReference type="InterPro" id="IPR006059">
    <property type="entry name" value="SBP"/>
</dbReference>
<dbReference type="Pfam" id="PF13416">
    <property type="entry name" value="SBP_bac_8"/>
    <property type="match status" value="1"/>
</dbReference>
<keyword evidence="2" id="KW-0813">Transport</keyword>
<feature type="signal peptide" evidence="4">
    <location>
        <begin position="1"/>
        <end position="18"/>
    </location>
</feature>
<dbReference type="EMBL" id="CP115965">
    <property type="protein sequence ID" value="WZW98100.1"/>
    <property type="molecule type" value="Genomic_DNA"/>
</dbReference>
<dbReference type="PANTHER" id="PTHR30061">
    <property type="entry name" value="MALTOSE-BINDING PERIPLASMIC PROTEIN"/>
    <property type="match status" value="1"/>
</dbReference>
<sequence>MRKSIVAALAAGMSLTLAACGGGTATTTPAPGGADTTAAAPADAGTLTVWVDETRIDAFTELGADFQATSGVSLDLVQKPTGDIKTDFIAQAPTGEGPDLIVTAHDATGDLVSNGVVAPVELGNAIDGLSDASKAAFTWDGQLYGVPYAIENIGLVRNNALVQDTPATFDELVTQGKGAGTQFPIVIQQGDGGDAYHLYPLQTSFGAPVFTSSNGEYTTELGMEGPEGQAFATYLRKLADEGALNANIGGDQAKQAFLDGQSPYIVTGPWWTSDFVDAGLDITVLPIPSAGGQPSAPFLGVQGVYLSSHSENALLANQFLDYMTSEDAQTKLYELGGRTPANTAAAEAIDDPIIAGFAEAGADGEPMPAIPEMAAVWNFWGATEVSIINGQAADPAAAWQEMNNNIKAAF</sequence>
<dbReference type="RefSeq" id="WP_342372238.1">
    <property type="nucleotide sequence ID" value="NZ_CP115965.1"/>
</dbReference>
<keyword evidence="3 4" id="KW-0732">Signal</keyword>
<evidence type="ECO:0000313" key="5">
    <source>
        <dbReference type="EMBL" id="WZW98100.1"/>
    </source>
</evidence>
<evidence type="ECO:0000256" key="4">
    <source>
        <dbReference type="SAM" id="SignalP"/>
    </source>
</evidence>
<dbReference type="Gene3D" id="3.40.190.10">
    <property type="entry name" value="Periplasmic binding protein-like II"/>
    <property type="match status" value="2"/>
</dbReference>
<comment type="similarity">
    <text evidence="1">Belongs to the bacterial solute-binding protein 1 family.</text>
</comment>